<protein>
    <submittedName>
        <fullName evidence="2">Uncharacterized protein</fullName>
    </submittedName>
</protein>
<comment type="caution">
    <text evidence="2">The sequence shown here is derived from an EMBL/GenBank/DDBJ whole genome shotgun (WGS) entry which is preliminary data.</text>
</comment>
<gene>
    <name evidence="2" type="ORF">C2845_PM01G23310</name>
</gene>
<keyword evidence="3" id="KW-1185">Reference proteome</keyword>
<dbReference type="EMBL" id="PQIB02000001">
    <property type="protein sequence ID" value="RLN40250.1"/>
    <property type="molecule type" value="Genomic_DNA"/>
</dbReference>
<name>A0A3L6TJ79_PANMI</name>
<proteinExistence type="predicted"/>
<feature type="region of interest" description="Disordered" evidence="1">
    <location>
        <begin position="1"/>
        <end position="25"/>
    </location>
</feature>
<dbReference type="Proteomes" id="UP000275267">
    <property type="component" value="Unassembled WGS sequence"/>
</dbReference>
<evidence type="ECO:0000313" key="3">
    <source>
        <dbReference type="Proteomes" id="UP000275267"/>
    </source>
</evidence>
<sequence>MPKKGKKEGTKNRSKRCQGGKKSKRGKFRMFTSGIKLIVADGVADGTVVADGVAGGASVVGGIANGAAIEGMKRIVDERRIAGECGWKPRGRWEKIESDSLGRKLLSSWRRSGGEHQYLKTVQERNGKGGIFAAPSTRIPGEQLSQAPSSKRLQSSCRRPRNGRRFLSRLFWRID</sequence>
<evidence type="ECO:0000313" key="2">
    <source>
        <dbReference type="EMBL" id="RLN40250.1"/>
    </source>
</evidence>
<dbReference type="AlphaFoldDB" id="A0A3L6TJ79"/>
<reference evidence="3" key="1">
    <citation type="journal article" date="2019" name="Nat. Commun.">
        <title>The genome of broomcorn millet.</title>
        <authorList>
            <person name="Zou C."/>
            <person name="Miki D."/>
            <person name="Li D."/>
            <person name="Tang Q."/>
            <person name="Xiao L."/>
            <person name="Rajput S."/>
            <person name="Deng P."/>
            <person name="Jia W."/>
            <person name="Huang R."/>
            <person name="Zhang M."/>
            <person name="Sun Y."/>
            <person name="Hu J."/>
            <person name="Fu X."/>
            <person name="Schnable P.S."/>
            <person name="Li F."/>
            <person name="Zhang H."/>
            <person name="Feng B."/>
            <person name="Zhu X."/>
            <person name="Liu R."/>
            <person name="Schnable J.C."/>
            <person name="Zhu J.-K."/>
            <person name="Zhang H."/>
        </authorList>
    </citation>
    <scope>NUCLEOTIDE SEQUENCE [LARGE SCALE GENOMIC DNA]</scope>
</reference>
<evidence type="ECO:0000256" key="1">
    <source>
        <dbReference type="SAM" id="MobiDB-lite"/>
    </source>
</evidence>
<accession>A0A3L6TJ79</accession>
<organism evidence="2 3">
    <name type="scientific">Panicum miliaceum</name>
    <name type="common">Proso millet</name>
    <name type="synonym">Broomcorn millet</name>
    <dbReference type="NCBI Taxonomy" id="4540"/>
    <lineage>
        <taxon>Eukaryota</taxon>
        <taxon>Viridiplantae</taxon>
        <taxon>Streptophyta</taxon>
        <taxon>Embryophyta</taxon>
        <taxon>Tracheophyta</taxon>
        <taxon>Spermatophyta</taxon>
        <taxon>Magnoliopsida</taxon>
        <taxon>Liliopsida</taxon>
        <taxon>Poales</taxon>
        <taxon>Poaceae</taxon>
        <taxon>PACMAD clade</taxon>
        <taxon>Panicoideae</taxon>
        <taxon>Panicodae</taxon>
        <taxon>Paniceae</taxon>
        <taxon>Panicinae</taxon>
        <taxon>Panicum</taxon>
        <taxon>Panicum sect. Panicum</taxon>
    </lineage>
</organism>